<feature type="non-terminal residue" evidence="1">
    <location>
        <position position="1"/>
    </location>
</feature>
<accession>A0A9D3V7E5</accession>
<keyword evidence="2" id="KW-1185">Reference proteome</keyword>
<proteinExistence type="predicted"/>
<gene>
    <name evidence="1" type="ORF">J1N35_025837</name>
</gene>
<comment type="caution">
    <text evidence="1">The sequence shown here is derived from an EMBL/GenBank/DDBJ whole genome shotgun (WGS) entry which is preliminary data.</text>
</comment>
<evidence type="ECO:0000313" key="2">
    <source>
        <dbReference type="Proteomes" id="UP000828251"/>
    </source>
</evidence>
<name>A0A9D3V7E5_9ROSI</name>
<organism evidence="1 2">
    <name type="scientific">Gossypium stocksii</name>
    <dbReference type="NCBI Taxonomy" id="47602"/>
    <lineage>
        <taxon>Eukaryota</taxon>
        <taxon>Viridiplantae</taxon>
        <taxon>Streptophyta</taxon>
        <taxon>Embryophyta</taxon>
        <taxon>Tracheophyta</taxon>
        <taxon>Spermatophyta</taxon>
        <taxon>Magnoliopsida</taxon>
        <taxon>eudicotyledons</taxon>
        <taxon>Gunneridae</taxon>
        <taxon>Pentapetalae</taxon>
        <taxon>rosids</taxon>
        <taxon>malvids</taxon>
        <taxon>Malvales</taxon>
        <taxon>Malvaceae</taxon>
        <taxon>Malvoideae</taxon>
        <taxon>Gossypium</taxon>
    </lineage>
</organism>
<dbReference type="Proteomes" id="UP000828251">
    <property type="component" value="Unassembled WGS sequence"/>
</dbReference>
<sequence>ADTIVDTRGLSGGEQMFQHIRGQTRVSTETIVVINRLCNNNNRHRSKRSITFTTP</sequence>
<reference evidence="1 2" key="1">
    <citation type="journal article" date="2021" name="Plant Biotechnol. J.">
        <title>Multi-omics assisted identification of the key and species-specific regulatory components of drought-tolerant mechanisms in Gossypium stocksii.</title>
        <authorList>
            <person name="Yu D."/>
            <person name="Ke L."/>
            <person name="Zhang D."/>
            <person name="Wu Y."/>
            <person name="Sun Y."/>
            <person name="Mei J."/>
            <person name="Sun J."/>
            <person name="Sun Y."/>
        </authorList>
    </citation>
    <scope>NUCLEOTIDE SEQUENCE [LARGE SCALE GENOMIC DNA]</scope>
    <source>
        <strain evidence="2">cv. E1</strain>
        <tissue evidence="1">Leaf</tissue>
    </source>
</reference>
<dbReference type="EMBL" id="JAIQCV010000008">
    <property type="protein sequence ID" value="KAH1073509.1"/>
    <property type="molecule type" value="Genomic_DNA"/>
</dbReference>
<dbReference type="AlphaFoldDB" id="A0A9D3V7E5"/>
<evidence type="ECO:0000313" key="1">
    <source>
        <dbReference type="EMBL" id="KAH1073509.1"/>
    </source>
</evidence>
<protein>
    <submittedName>
        <fullName evidence="1">Uncharacterized protein</fullName>
    </submittedName>
</protein>